<dbReference type="FunFam" id="1.10.10.10:FF:000058">
    <property type="entry name" value="DNA-binding response OmpR family regulator"/>
    <property type="match status" value="1"/>
</dbReference>
<evidence type="ECO:0000256" key="3">
    <source>
        <dbReference type="ARBA" id="ARBA00023015"/>
    </source>
</evidence>
<proteinExistence type="predicted"/>
<dbReference type="SUPFAM" id="SSF52172">
    <property type="entry name" value="CheY-like"/>
    <property type="match status" value="1"/>
</dbReference>
<keyword evidence="4" id="KW-0238">DNA-binding</keyword>
<dbReference type="InterPro" id="IPR011006">
    <property type="entry name" value="CheY-like_superfamily"/>
</dbReference>
<evidence type="ECO:0000256" key="4">
    <source>
        <dbReference type="ARBA" id="ARBA00023125"/>
    </source>
</evidence>
<keyword evidence="2" id="KW-0902">Two-component regulatory system</keyword>
<dbReference type="CDD" id="cd00383">
    <property type="entry name" value="trans_reg_C"/>
    <property type="match status" value="1"/>
</dbReference>
<name>A0A0F9R8L5_9ZZZZ</name>
<dbReference type="SUPFAM" id="SSF46894">
    <property type="entry name" value="C-terminal effector domain of the bipartite response regulators"/>
    <property type="match status" value="1"/>
</dbReference>
<dbReference type="CDD" id="cd17574">
    <property type="entry name" value="REC_OmpR"/>
    <property type="match status" value="1"/>
</dbReference>
<evidence type="ECO:0000256" key="1">
    <source>
        <dbReference type="ARBA" id="ARBA00022553"/>
    </source>
</evidence>
<accession>A0A0F9R8L5</accession>
<dbReference type="Pfam" id="PF00072">
    <property type="entry name" value="Response_reg"/>
    <property type="match status" value="1"/>
</dbReference>
<dbReference type="PROSITE" id="PS50110">
    <property type="entry name" value="RESPONSE_REGULATORY"/>
    <property type="match status" value="1"/>
</dbReference>
<dbReference type="GO" id="GO:0000156">
    <property type="term" value="F:phosphorelay response regulator activity"/>
    <property type="evidence" value="ECO:0007669"/>
    <property type="project" value="TreeGrafter"/>
</dbReference>
<dbReference type="InterPro" id="IPR036388">
    <property type="entry name" value="WH-like_DNA-bd_sf"/>
</dbReference>
<evidence type="ECO:0000256" key="5">
    <source>
        <dbReference type="ARBA" id="ARBA00023163"/>
    </source>
</evidence>
<dbReference type="GO" id="GO:0032993">
    <property type="term" value="C:protein-DNA complex"/>
    <property type="evidence" value="ECO:0007669"/>
    <property type="project" value="TreeGrafter"/>
</dbReference>
<dbReference type="PANTHER" id="PTHR48111">
    <property type="entry name" value="REGULATOR OF RPOS"/>
    <property type="match status" value="1"/>
</dbReference>
<feature type="domain" description="OmpR/PhoB-type" evidence="7">
    <location>
        <begin position="131"/>
        <end position="228"/>
    </location>
</feature>
<sequence>MKTNPATVLIVEDHQDLAANIGDFLEAGGMTVDFAADGLTALQLCGQHHYDAVVLDIMMPGIDGFEVCNRIRTELQLDMPIIMLTARDTLDDKLNGFDQGADDYLLKPFEMKELEARLISHIRRHRGEMDTKSMQIADMIFDPKTMRVTRSGIPVKLSPIMLQILKILMRESPKLVTREKLETEIWGEDTPDSDTLRSHLYNLRKLIDKPFENNLLHTIPGIGYKLCEQKEL</sequence>
<dbReference type="GO" id="GO:0005829">
    <property type="term" value="C:cytosol"/>
    <property type="evidence" value="ECO:0007669"/>
    <property type="project" value="TreeGrafter"/>
</dbReference>
<dbReference type="PROSITE" id="PS51755">
    <property type="entry name" value="OMPR_PHOB"/>
    <property type="match status" value="1"/>
</dbReference>
<keyword evidence="3" id="KW-0805">Transcription regulation</keyword>
<dbReference type="InterPro" id="IPR001789">
    <property type="entry name" value="Sig_transdc_resp-reg_receiver"/>
</dbReference>
<comment type="caution">
    <text evidence="8">The sequence shown here is derived from an EMBL/GenBank/DDBJ whole genome shotgun (WGS) entry which is preliminary data.</text>
</comment>
<evidence type="ECO:0000259" key="6">
    <source>
        <dbReference type="PROSITE" id="PS50110"/>
    </source>
</evidence>
<feature type="domain" description="Response regulatory" evidence="6">
    <location>
        <begin position="7"/>
        <end position="122"/>
    </location>
</feature>
<gene>
    <name evidence="8" type="ORF">LCGC14_0924210</name>
</gene>
<evidence type="ECO:0000259" key="7">
    <source>
        <dbReference type="PROSITE" id="PS51755"/>
    </source>
</evidence>
<dbReference type="InterPro" id="IPR001867">
    <property type="entry name" value="OmpR/PhoB-type_DNA-bd"/>
</dbReference>
<dbReference type="Pfam" id="PF00486">
    <property type="entry name" value="Trans_reg_C"/>
    <property type="match status" value="1"/>
</dbReference>
<protein>
    <submittedName>
        <fullName evidence="8">Uncharacterized protein</fullName>
    </submittedName>
</protein>
<organism evidence="8">
    <name type="scientific">marine sediment metagenome</name>
    <dbReference type="NCBI Taxonomy" id="412755"/>
    <lineage>
        <taxon>unclassified sequences</taxon>
        <taxon>metagenomes</taxon>
        <taxon>ecological metagenomes</taxon>
    </lineage>
</organism>
<keyword evidence="5" id="KW-0804">Transcription</keyword>
<dbReference type="SMART" id="SM00862">
    <property type="entry name" value="Trans_reg_C"/>
    <property type="match status" value="1"/>
</dbReference>
<dbReference type="EMBL" id="LAZR01003138">
    <property type="protein sequence ID" value="KKN21556.1"/>
    <property type="molecule type" value="Genomic_DNA"/>
</dbReference>
<dbReference type="InterPro" id="IPR039420">
    <property type="entry name" value="WalR-like"/>
</dbReference>
<dbReference type="AlphaFoldDB" id="A0A0F9R8L5"/>
<dbReference type="GO" id="GO:0000976">
    <property type="term" value="F:transcription cis-regulatory region binding"/>
    <property type="evidence" value="ECO:0007669"/>
    <property type="project" value="TreeGrafter"/>
</dbReference>
<dbReference type="Gene3D" id="1.10.10.10">
    <property type="entry name" value="Winged helix-like DNA-binding domain superfamily/Winged helix DNA-binding domain"/>
    <property type="match status" value="1"/>
</dbReference>
<dbReference type="Gene3D" id="3.40.50.2300">
    <property type="match status" value="1"/>
</dbReference>
<dbReference type="PANTHER" id="PTHR48111:SF22">
    <property type="entry name" value="REGULATOR OF RPOS"/>
    <property type="match status" value="1"/>
</dbReference>
<evidence type="ECO:0000256" key="2">
    <source>
        <dbReference type="ARBA" id="ARBA00023012"/>
    </source>
</evidence>
<dbReference type="FunFam" id="3.40.50.2300:FF:000001">
    <property type="entry name" value="DNA-binding response regulator PhoB"/>
    <property type="match status" value="1"/>
</dbReference>
<dbReference type="SMART" id="SM00448">
    <property type="entry name" value="REC"/>
    <property type="match status" value="1"/>
</dbReference>
<evidence type="ECO:0000313" key="8">
    <source>
        <dbReference type="EMBL" id="KKN21556.1"/>
    </source>
</evidence>
<reference evidence="8" key="1">
    <citation type="journal article" date="2015" name="Nature">
        <title>Complex archaea that bridge the gap between prokaryotes and eukaryotes.</title>
        <authorList>
            <person name="Spang A."/>
            <person name="Saw J.H."/>
            <person name="Jorgensen S.L."/>
            <person name="Zaremba-Niedzwiedzka K."/>
            <person name="Martijn J."/>
            <person name="Lind A.E."/>
            <person name="van Eijk R."/>
            <person name="Schleper C."/>
            <person name="Guy L."/>
            <person name="Ettema T.J."/>
        </authorList>
    </citation>
    <scope>NUCLEOTIDE SEQUENCE</scope>
</reference>
<dbReference type="InterPro" id="IPR016032">
    <property type="entry name" value="Sig_transdc_resp-reg_C-effctor"/>
</dbReference>
<dbReference type="GO" id="GO:0006355">
    <property type="term" value="P:regulation of DNA-templated transcription"/>
    <property type="evidence" value="ECO:0007669"/>
    <property type="project" value="InterPro"/>
</dbReference>
<keyword evidence="1" id="KW-0597">Phosphoprotein</keyword>